<dbReference type="Proteomes" id="UP000266305">
    <property type="component" value="Unassembled WGS sequence"/>
</dbReference>
<organism evidence="2 3">
    <name type="scientific">Cereibacter sphaeroides</name>
    <name type="common">Rhodobacter sphaeroides</name>
    <dbReference type="NCBI Taxonomy" id="1063"/>
    <lineage>
        <taxon>Bacteria</taxon>
        <taxon>Pseudomonadati</taxon>
        <taxon>Pseudomonadota</taxon>
        <taxon>Alphaproteobacteria</taxon>
        <taxon>Rhodobacterales</taxon>
        <taxon>Paracoccaceae</taxon>
        <taxon>Cereibacter</taxon>
    </lineage>
</organism>
<protein>
    <submittedName>
        <fullName evidence="2">Uncharacterized protein</fullName>
    </submittedName>
</protein>
<gene>
    <name evidence="2" type="ORF">D1114_13620</name>
</gene>
<dbReference type="RefSeq" id="WP_011841525.1">
    <property type="nucleotide sequence ID" value="NZ_QWGP01000015.1"/>
</dbReference>
<accession>A0AAX1UJK9</accession>
<proteinExistence type="predicted"/>
<name>A0AAX1UJK9_CERSP</name>
<comment type="caution">
    <text evidence="2">The sequence shown here is derived from an EMBL/GenBank/DDBJ whole genome shotgun (WGS) entry which is preliminary data.</text>
</comment>
<keyword evidence="1" id="KW-0472">Membrane</keyword>
<evidence type="ECO:0000313" key="2">
    <source>
        <dbReference type="EMBL" id="RHZ93859.1"/>
    </source>
</evidence>
<feature type="transmembrane region" description="Helical" evidence="1">
    <location>
        <begin position="33"/>
        <end position="49"/>
    </location>
</feature>
<feature type="transmembrane region" description="Helical" evidence="1">
    <location>
        <begin position="6"/>
        <end position="26"/>
    </location>
</feature>
<dbReference type="AlphaFoldDB" id="A0AAX1UJK9"/>
<reference evidence="2 3" key="1">
    <citation type="submission" date="2018-08" db="EMBL/GenBank/DDBJ databases">
        <title>Draft genome sequence of Rhodobacter sphaeroides FY.</title>
        <authorList>
            <person name="Rayyan A."/>
            <person name="Meyer T.E."/>
            <person name="Kyndt J.A."/>
        </authorList>
    </citation>
    <scope>NUCLEOTIDE SEQUENCE [LARGE SCALE GENOMIC DNA]</scope>
    <source>
        <strain evidence="2 3">FY</strain>
    </source>
</reference>
<dbReference type="EMBL" id="QWGP01000015">
    <property type="protein sequence ID" value="RHZ93859.1"/>
    <property type="molecule type" value="Genomic_DNA"/>
</dbReference>
<keyword evidence="1" id="KW-0812">Transmembrane</keyword>
<evidence type="ECO:0000256" key="1">
    <source>
        <dbReference type="SAM" id="Phobius"/>
    </source>
</evidence>
<sequence length="173" mass="19106">MVMDLLATLAAGAGLAGIALLLRLLSRRRLPKWIVPIAAGAGMLFFSIWNEYTWYPRVAAALPAEVVMISTPEDRVGLRPWTMLFPVTTRFMALDRTGLLRSESDPGIRRADVVVVQRWHNTQRVPMAFDCEGRRTANLETGSELRPDGTLTGTGWAPVGEEDELLKAACREG</sequence>
<evidence type="ECO:0000313" key="3">
    <source>
        <dbReference type="Proteomes" id="UP000266305"/>
    </source>
</evidence>
<keyword evidence="1" id="KW-1133">Transmembrane helix</keyword>